<dbReference type="InParanoid" id="A0A4Q1BBZ6"/>
<feature type="region of interest" description="Disordered" evidence="1">
    <location>
        <begin position="323"/>
        <end position="394"/>
    </location>
</feature>
<evidence type="ECO:0000256" key="1">
    <source>
        <dbReference type="SAM" id="MobiDB-lite"/>
    </source>
</evidence>
<feature type="compositionally biased region" description="Basic residues" evidence="1">
    <location>
        <begin position="200"/>
        <end position="211"/>
    </location>
</feature>
<accession>A0A4Q1BBZ6</accession>
<evidence type="ECO:0000313" key="2">
    <source>
        <dbReference type="EMBL" id="RXK36352.1"/>
    </source>
</evidence>
<keyword evidence="3" id="KW-1185">Reference proteome</keyword>
<comment type="caution">
    <text evidence="2">The sequence shown here is derived from an EMBL/GenBank/DDBJ whole genome shotgun (WGS) entry which is preliminary data.</text>
</comment>
<reference evidence="2 3" key="1">
    <citation type="submission" date="2016-06" db="EMBL/GenBank/DDBJ databases">
        <title>Evolution of pathogenesis and genome organization in the Tremellales.</title>
        <authorList>
            <person name="Cuomo C."/>
            <person name="Litvintseva A."/>
            <person name="Heitman J."/>
            <person name="Chen Y."/>
            <person name="Sun S."/>
            <person name="Springer D."/>
            <person name="Dromer F."/>
            <person name="Young S."/>
            <person name="Zeng Q."/>
            <person name="Chapman S."/>
            <person name="Gujja S."/>
            <person name="Saif S."/>
            <person name="Birren B."/>
        </authorList>
    </citation>
    <scope>NUCLEOTIDE SEQUENCE [LARGE SCALE GENOMIC DNA]</scope>
    <source>
        <strain evidence="2 3">ATCC 28783</strain>
    </source>
</reference>
<dbReference type="Proteomes" id="UP000289152">
    <property type="component" value="Unassembled WGS sequence"/>
</dbReference>
<proteinExistence type="predicted"/>
<gene>
    <name evidence="2" type="ORF">M231_06389</name>
</gene>
<evidence type="ECO:0000313" key="3">
    <source>
        <dbReference type="Proteomes" id="UP000289152"/>
    </source>
</evidence>
<organism evidence="2 3">
    <name type="scientific">Tremella mesenterica</name>
    <name type="common">Jelly fungus</name>
    <dbReference type="NCBI Taxonomy" id="5217"/>
    <lineage>
        <taxon>Eukaryota</taxon>
        <taxon>Fungi</taxon>
        <taxon>Dikarya</taxon>
        <taxon>Basidiomycota</taxon>
        <taxon>Agaricomycotina</taxon>
        <taxon>Tremellomycetes</taxon>
        <taxon>Tremellales</taxon>
        <taxon>Tremellaceae</taxon>
        <taxon>Tremella</taxon>
    </lineage>
</organism>
<dbReference type="VEuPathDB" id="FungiDB:TREMEDRAFT_28164"/>
<name>A0A4Q1BBZ6_TREME</name>
<dbReference type="OrthoDB" id="514070at2759"/>
<feature type="region of interest" description="Disordered" evidence="1">
    <location>
        <begin position="80"/>
        <end position="109"/>
    </location>
</feature>
<feature type="compositionally biased region" description="Basic and acidic residues" evidence="1">
    <location>
        <begin position="339"/>
        <end position="380"/>
    </location>
</feature>
<dbReference type="AlphaFoldDB" id="A0A4Q1BBZ6"/>
<protein>
    <submittedName>
        <fullName evidence="2">Uncharacterized protein</fullName>
    </submittedName>
</protein>
<sequence length="394" mass="44127">MTSKSTDINSVPMDTILPLQDWLKLLNSRGCDMRAAMSLAAKIYNSHNTKSRLVQLDAKKLSSILTDKDQRKAVINAVRGLGTNDSPSKKRTRDSDLLEPLQSSVESDLPQSLTFDEVRDPESLIPLTVTTNRAPVKTAWVFIVAQRMGFDTQESLSIAHVYVHLSSLKHALMLGNILTPQETKEAEEELRELPGEEKRRKVSSGKLGRRGRKEEEENVKVGSSQPWVGIMKAIPVVERSDGSWRALEKGVPVEPSQAYLYISRAFKEYTSHVIGALRLLADSWTPDELNRMGLSMYNAFKPDVEKWGQRGTLECAKILNEMRGPISPSKSEPPFLDNTPDHINHDDRKEILAGDSKSEKQGKTLERTDMSLEEYEKMLDEEAPGGYIDPGDIP</sequence>
<dbReference type="EMBL" id="SDIL01000100">
    <property type="protein sequence ID" value="RXK36352.1"/>
    <property type="molecule type" value="Genomic_DNA"/>
</dbReference>
<feature type="region of interest" description="Disordered" evidence="1">
    <location>
        <begin position="185"/>
        <end position="218"/>
    </location>
</feature>